<comment type="caution">
    <text evidence="1">The sequence shown here is derived from an EMBL/GenBank/DDBJ whole genome shotgun (WGS) entry which is preliminary data.</text>
</comment>
<evidence type="ECO:0000313" key="2">
    <source>
        <dbReference type="Proteomes" id="UP000789901"/>
    </source>
</evidence>
<reference evidence="1 2" key="1">
    <citation type="submission" date="2021-06" db="EMBL/GenBank/DDBJ databases">
        <authorList>
            <person name="Kallberg Y."/>
            <person name="Tangrot J."/>
            <person name="Rosling A."/>
        </authorList>
    </citation>
    <scope>NUCLEOTIDE SEQUENCE [LARGE SCALE GENOMIC DNA]</scope>
    <source>
        <strain evidence="1 2">120-4 pot B 10/14</strain>
    </source>
</reference>
<proteinExistence type="predicted"/>
<dbReference type="EMBL" id="CAJVQB010091617">
    <property type="protein sequence ID" value="CAG8848348.1"/>
    <property type="molecule type" value="Genomic_DNA"/>
</dbReference>
<accession>A0ABN7X6A1</accession>
<feature type="non-terminal residue" evidence="1">
    <location>
        <position position="1"/>
    </location>
</feature>
<organism evidence="1 2">
    <name type="scientific">Gigaspora margarita</name>
    <dbReference type="NCBI Taxonomy" id="4874"/>
    <lineage>
        <taxon>Eukaryota</taxon>
        <taxon>Fungi</taxon>
        <taxon>Fungi incertae sedis</taxon>
        <taxon>Mucoromycota</taxon>
        <taxon>Glomeromycotina</taxon>
        <taxon>Glomeromycetes</taxon>
        <taxon>Diversisporales</taxon>
        <taxon>Gigasporaceae</taxon>
        <taxon>Gigaspora</taxon>
    </lineage>
</organism>
<protein>
    <submittedName>
        <fullName evidence="1">41367_t:CDS:1</fullName>
    </submittedName>
</protein>
<keyword evidence="2" id="KW-1185">Reference proteome</keyword>
<name>A0ABN7X6A1_GIGMA</name>
<dbReference type="Proteomes" id="UP000789901">
    <property type="component" value="Unassembled WGS sequence"/>
</dbReference>
<sequence>KQDNQQTRKTALLELESDHFDYGIEEQLDKKTSSEQIAIDVKITKVNLPKAPMELDVYRSQNESEEGDYSPKRSETTHLRVQELLKTLALHRKENDIVNSALMEIDPN</sequence>
<evidence type="ECO:0000313" key="1">
    <source>
        <dbReference type="EMBL" id="CAG8848348.1"/>
    </source>
</evidence>
<gene>
    <name evidence="1" type="ORF">GMARGA_LOCUS39136</name>
</gene>